<gene>
    <name evidence="2" type="ORF">PC117_g5748</name>
</gene>
<dbReference type="Proteomes" id="UP000736787">
    <property type="component" value="Unassembled WGS sequence"/>
</dbReference>
<proteinExistence type="predicted"/>
<evidence type="ECO:0000313" key="2">
    <source>
        <dbReference type="EMBL" id="KAG2948793.1"/>
    </source>
</evidence>
<evidence type="ECO:0000256" key="1">
    <source>
        <dbReference type="SAM" id="MobiDB-lite"/>
    </source>
</evidence>
<reference evidence="2" key="1">
    <citation type="submission" date="2018-10" db="EMBL/GenBank/DDBJ databases">
        <title>Effector identification in a new, highly contiguous assembly of the strawberry crown rot pathogen Phytophthora cactorum.</title>
        <authorList>
            <person name="Armitage A.D."/>
            <person name="Nellist C.F."/>
            <person name="Bates H."/>
            <person name="Vickerstaff R.J."/>
            <person name="Harrison R.J."/>
        </authorList>
    </citation>
    <scope>NUCLEOTIDE SEQUENCE</scope>
    <source>
        <strain evidence="2">4040</strain>
    </source>
</reference>
<protein>
    <submittedName>
        <fullName evidence="2">Uncharacterized protein</fullName>
    </submittedName>
</protein>
<comment type="caution">
    <text evidence="2">The sequence shown here is derived from an EMBL/GenBank/DDBJ whole genome shotgun (WGS) entry which is preliminary data.</text>
</comment>
<organism evidence="2 3">
    <name type="scientific">Phytophthora cactorum</name>
    <dbReference type="NCBI Taxonomy" id="29920"/>
    <lineage>
        <taxon>Eukaryota</taxon>
        <taxon>Sar</taxon>
        <taxon>Stramenopiles</taxon>
        <taxon>Oomycota</taxon>
        <taxon>Peronosporomycetes</taxon>
        <taxon>Peronosporales</taxon>
        <taxon>Peronosporaceae</taxon>
        <taxon>Phytophthora</taxon>
    </lineage>
</organism>
<accession>A0A8T1EBZ9</accession>
<sequence>MSYSAVGTCETSAWRGTSGSPGFGKPLEPAELLAIAVTAAIVLVSGDAAPTAACGA</sequence>
<evidence type="ECO:0000313" key="3">
    <source>
        <dbReference type="Proteomes" id="UP000736787"/>
    </source>
</evidence>
<feature type="compositionally biased region" description="Polar residues" evidence="1">
    <location>
        <begin position="1"/>
        <end position="20"/>
    </location>
</feature>
<dbReference type="EMBL" id="RCMK01000103">
    <property type="protein sequence ID" value="KAG2948793.1"/>
    <property type="molecule type" value="Genomic_DNA"/>
</dbReference>
<name>A0A8T1EBZ9_9STRA</name>
<feature type="region of interest" description="Disordered" evidence="1">
    <location>
        <begin position="1"/>
        <end position="21"/>
    </location>
</feature>
<dbReference type="AlphaFoldDB" id="A0A8T1EBZ9"/>